<dbReference type="Proteomes" id="UP000015101">
    <property type="component" value="Unassembled WGS sequence"/>
</dbReference>
<dbReference type="OrthoDB" id="6145900at2759"/>
<dbReference type="EMBL" id="AMQM01001888">
    <property type="status" value="NOT_ANNOTATED_CDS"/>
    <property type="molecule type" value="Genomic_DNA"/>
</dbReference>
<evidence type="ECO:0000313" key="1">
    <source>
        <dbReference type="EMBL" id="ESN92822.1"/>
    </source>
</evidence>
<organism evidence="2 3">
    <name type="scientific">Helobdella robusta</name>
    <name type="common">Californian leech</name>
    <dbReference type="NCBI Taxonomy" id="6412"/>
    <lineage>
        <taxon>Eukaryota</taxon>
        <taxon>Metazoa</taxon>
        <taxon>Spiralia</taxon>
        <taxon>Lophotrochozoa</taxon>
        <taxon>Annelida</taxon>
        <taxon>Clitellata</taxon>
        <taxon>Hirudinea</taxon>
        <taxon>Rhynchobdellida</taxon>
        <taxon>Glossiphoniidae</taxon>
        <taxon>Helobdella</taxon>
    </lineage>
</organism>
<dbReference type="CTD" id="20200752"/>
<reference evidence="2" key="3">
    <citation type="submission" date="2015-06" db="UniProtKB">
        <authorList>
            <consortium name="EnsemblMetazoa"/>
        </authorList>
    </citation>
    <scope>IDENTIFICATION</scope>
</reference>
<evidence type="ECO:0000313" key="3">
    <source>
        <dbReference type="Proteomes" id="UP000015101"/>
    </source>
</evidence>
<proteinExistence type="predicted"/>
<dbReference type="eggNOG" id="ENOG502T0V5">
    <property type="taxonomic scope" value="Eukaryota"/>
</dbReference>
<dbReference type="EnsemblMetazoa" id="HelroT164948">
    <property type="protein sequence ID" value="HelroP164948"/>
    <property type="gene ID" value="HelroG164948"/>
</dbReference>
<name>T1EW02_HELRO</name>
<reference evidence="1 3" key="2">
    <citation type="journal article" date="2013" name="Nature">
        <title>Insights into bilaterian evolution from three spiralian genomes.</title>
        <authorList>
            <person name="Simakov O."/>
            <person name="Marletaz F."/>
            <person name="Cho S.J."/>
            <person name="Edsinger-Gonzales E."/>
            <person name="Havlak P."/>
            <person name="Hellsten U."/>
            <person name="Kuo D.H."/>
            <person name="Larsson T."/>
            <person name="Lv J."/>
            <person name="Arendt D."/>
            <person name="Savage R."/>
            <person name="Osoegawa K."/>
            <person name="de Jong P."/>
            <person name="Grimwood J."/>
            <person name="Chapman J.A."/>
            <person name="Shapiro H."/>
            <person name="Aerts A."/>
            <person name="Otillar R.P."/>
            <person name="Terry A.Y."/>
            <person name="Boore J.L."/>
            <person name="Grigoriev I.V."/>
            <person name="Lindberg D.R."/>
            <person name="Seaver E.C."/>
            <person name="Weisblat D.A."/>
            <person name="Putnam N.H."/>
            <person name="Rokhsar D.S."/>
        </authorList>
    </citation>
    <scope>NUCLEOTIDE SEQUENCE</scope>
</reference>
<keyword evidence="3" id="KW-1185">Reference proteome</keyword>
<dbReference type="KEGG" id="hro:HELRODRAFT_164948"/>
<reference evidence="3" key="1">
    <citation type="submission" date="2012-12" db="EMBL/GenBank/DDBJ databases">
        <authorList>
            <person name="Hellsten U."/>
            <person name="Grimwood J."/>
            <person name="Chapman J.A."/>
            <person name="Shapiro H."/>
            <person name="Aerts A."/>
            <person name="Otillar R.P."/>
            <person name="Terry A.Y."/>
            <person name="Boore J.L."/>
            <person name="Simakov O."/>
            <person name="Marletaz F."/>
            <person name="Cho S.-J."/>
            <person name="Edsinger-Gonzales E."/>
            <person name="Havlak P."/>
            <person name="Kuo D.-H."/>
            <person name="Larsson T."/>
            <person name="Lv J."/>
            <person name="Arendt D."/>
            <person name="Savage R."/>
            <person name="Osoegawa K."/>
            <person name="de Jong P."/>
            <person name="Lindberg D.R."/>
            <person name="Seaver E.C."/>
            <person name="Weisblat D.A."/>
            <person name="Putnam N.H."/>
            <person name="Grigoriev I.V."/>
            <person name="Rokhsar D.S."/>
        </authorList>
    </citation>
    <scope>NUCLEOTIDE SEQUENCE</scope>
</reference>
<evidence type="ECO:0000313" key="2">
    <source>
        <dbReference type="EnsemblMetazoa" id="HelroP164948"/>
    </source>
</evidence>
<sequence>MQHEIVALAREAGFNEVSLEDIVELLDSHGENLSNEDLVELSQNSVTNQVSVETDSDSEIQKKLTNKGMLEAFTLIESRMTILNEDDPNMERNMKCNRLIEEGIYPYKEIYNENRKKATQMILHSFFDITAKETQITGMSIENEINNALY</sequence>
<dbReference type="HOGENOM" id="CLU_1742551_0_0_1"/>
<dbReference type="InParanoid" id="T1EW02"/>
<dbReference type="GeneID" id="20200752"/>
<accession>T1EW02</accession>
<gene>
    <name evidence="2" type="primary">20200752</name>
    <name evidence="1" type="ORF">HELRODRAFT_164948</name>
</gene>
<dbReference type="AlphaFoldDB" id="T1EW02"/>
<dbReference type="EMBL" id="KB097639">
    <property type="protein sequence ID" value="ESN92822.1"/>
    <property type="molecule type" value="Genomic_DNA"/>
</dbReference>
<protein>
    <submittedName>
        <fullName evidence="1 2">Uncharacterized protein</fullName>
    </submittedName>
</protein>
<dbReference type="OMA" id="MQHEIVA"/>
<dbReference type="RefSeq" id="XP_009029119.1">
    <property type="nucleotide sequence ID" value="XM_009030871.1"/>
</dbReference>